<gene>
    <name evidence="1" type="ORF">GCM10025778_19280</name>
</gene>
<protein>
    <submittedName>
        <fullName evidence="1">Uncharacterized protein</fullName>
    </submittedName>
</protein>
<keyword evidence="2" id="KW-1185">Reference proteome</keyword>
<accession>A0ABP9TQZ0</accession>
<evidence type="ECO:0000313" key="2">
    <source>
        <dbReference type="Proteomes" id="UP001501257"/>
    </source>
</evidence>
<name>A0ABP9TQZ0_9MICC</name>
<evidence type="ECO:0000313" key="1">
    <source>
        <dbReference type="EMBL" id="GAA5227395.1"/>
    </source>
</evidence>
<dbReference type="EMBL" id="BAABLK010000028">
    <property type="protein sequence ID" value="GAA5227395.1"/>
    <property type="molecule type" value="Genomic_DNA"/>
</dbReference>
<dbReference type="Proteomes" id="UP001501257">
    <property type="component" value="Unassembled WGS sequence"/>
</dbReference>
<sequence>MTPHSQRAVNNNGVPTCYEAGFNARSQKPDATIEQYRNMTFRGGTPCCSVNIHCSPFHVVICASYIG</sequence>
<reference evidence="2" key="1">
    <citation type="journal article" date="2019" name="Int. J. Syst. Evol. Microbiol.">
        <title>The Global Catalogue of Microorganisms (GCM) 10K type strain sequencing project: providing services to taxonomists for standard genome sequencing and annotation.</title>
        <authorList>
            <consortium name="The Broad Institute Genomics Platform"/>
            <consortium name="The Broad Institute Genome Sequencing Center for Infectious Disease"/>
            <person name="Wu L."/>
            <person name="Ma J."/>
        </authorList>
    </citation>
    <scope>NUCLEOTIDE SEQUENCE [LARGE SCALE GENOMIC DNA]</scope>
    <source>
        <strain evidence="2">JCM 18952</strain>
    </source>
</reference>
<organism evidence="1 2">
    <name type="scientific">Paeniglutamicibacter antarcticus</name>
    <dbReference type="NCBI Taxonomy" id="494023"/>
    <lineage>
        <taxon>Bacteria</taxon>
        <taxon>Bacillati</taxon>
        <taxon>Actinomycetota</taxon>
        <taxon>Actinomycetes</taxon>
        <taxon>Micrococcales</taxon>
        <taxon>Micrococcaceae</taxon>
        <taxon>Paeniglutamicibacter</taxon>
    </lineage>
</organism>
<comment type="caution">
    <text evidence="1">The sequence shown here is derived from an EMBL/GenBank/DDBJ whole genome shotgun (WGS) entry which is preliminary data.</text>
</comment>
<proteinExistence type="predicted"/>